<dbReference type="AlphaFoldDB" id="A0A2W5FG70"/>
<sequence>MTRLTGKFQDTDQKAGLYQTLLRNRLGSVFTGDDIEDIFIKLKNRAPELLEDNAVTKDVDISKVVQCIGIEDGITWREAKALCLRDPVRLLNVAAHHATHPQIYVVKGLKPL</sequence>
<dbReference type="Proteomes" id="UP000249739">
    <property type="component" value="Unassembled WGS sequence"/>
</dbReference>
<organism evidence="1 2">
    <name type="scientific">Micavibrio aeruginosavorus</name>
    <dbReference type="NCBI Taxonomy" id="349221"/>
    <lineage>
        <taxon>Bacteria</taxon>
        <taxon>Pseudomonadati</taxon>
        <taxon>Bdellovibrionota</taxon>
        <taxon>Bdellovibrionia</taxon>
        <taxon>Bdellovibrionales</taxon>
        <taxon>Pseudobdellovibrionaceae</taxon>
        <taxon>Micavibrio</taxon>
    </lineage>
</organism>
<reference evidence="1 2" key="1">
    <citation type="submission" date="2017-08" db="EMBL/GenBank/DDBJ databases">
        <title>Infants hospitalized years apart are colonized by the same room-sourced microbial strains.</title>
        <authorList>
            <person name="Brooks B."/>
            <person name="Olm M.R."/>
            <person name="Firek B.A."/>
            <person name="Baker R."/>
            <person name="Thomas B.C."/>
            <person name="Morowitz M.J."/>
            <person name="Banfield J.F."/>
        </authorList>
    </citation>
    <scope>NUCLEOTIDE SEQUENCE [LARGE SCALE GENOMIC DNA]</scope>
    <source>
        <strain evidence="1">S2_006_000_R2_64</strain>
    </source>
</reference>
<protein>
    <submittedName>
        <fullName evidence="1">Uncharacterized protein</fullName>
    </submittedName>
</protein>
<gene>
    <name evidence="1" type="ORF">DI586_08185</name>
</gene>
<dbReference type="EMBL" id="QFOT01000095">
    <property type="protein sequence ID" value="PZP55005.1"/>
    <property type="molecule type" value="Genomic_DNA"/>
</dbReference>
<name>A0A2W5FG70_9BACT</name>
<evidence type="ECO:0000313" key="1">
    <source>
        <dbReference type="EMBL" id="PZP55005.1"/>
    </source>
</evidence>
<proteinExistence type="predicted"/>
<evidence type="ECO:0000313" key="2">
    <source>
        <dbReference type="Proteomes" id="UP000249739"/>
    </source>
</evidence>
<comment type="caution">
    <text evidence="1">The sequence shown here is derived from an EMBL/GenBank/DDBJ whole genome shotgun (WGS) entry which is preliminary data.</text>
</comment>
<accession>A0A2W5FG70</accession>